<dbReference type="EMBL" id="PRLM01000004">
    <property type="protein sequence ID" value="RYC74680.1"/>
    <property type="molecule type" value="Genomic_DNA"/>
</dbReference>
<dbReference type="GO" id="GO:0016787">
    <property type="term" value="F:hydrolase activity"/>
    <property type="evidence" value="ECO:0007669"/>
    <property type="project" value="UniProtKB-KW"/>
</dbReference>
<evidence type="ECO:0000259" key="9">
    <source>
        <dbReference type="PROSITE" id="PS50929"/>
    </source>
</evidence>
<evidence type="ECO:0000313" key="11">
    <source>
        <dbReference type="Proteomes" id="UP001191019"/>
    </source>
</evidence>
<dbReference type="EC" id="3.6.3.-" evidence="10"/>
<dbReference type="PANTHER" id="PTHR43394:SF1">
    <property type="entry name" value="ATP-BINDING CASSETTE SUB-FAMILY B MEMBER 10, MITOCHONDRIAL"/>
    <property type="match status" value="1"/>
</dbReference>
<gene>
    <name evidence="10" type="ORF">G3RUM_00432</name>
</gene>
<dbReference type="PROSITE" id="PS50929">
    <property type="entry name" value="ABC_TM1F"/>
    <property type="match status" value="1"/>
</dbReference>
<dbReference type="RefSeq" id="WP_129734937.1">
    <property type="nucleotide sequence ID" value="NZ_PRLM01000004.1"/>
</dbReference>
<dbReference type="InterPro" id="IPR003439">
    <property type="entry name" value="ABC_transporter-like_ATP-bd"/>
</dbReference>
<evidence type="ECO:0000256" key="6">
    <source>
        <dbReference type="ARBA" id="ARBA00023136"/>
    </source>
</evidence>
<accession>A0ABY0FLJ5</accession>
<dbReference type="InterPro" id="IPR011527">
    <property type="entry name" value="ABC1_TM_dom"/>
</dbReference>
<dbReference type="SMART" id="SM00382">
    <property type="entry name" value="AAA"/>
    <property type="match status" value="1"/>
</dbReference>
<dbReference type="InterPro" id="IPR036640">
    <property type="entry name" value="ABC1_TM_sf"/>
</dbReference>
<evidence type="ECO:0000256" key="7">
    <source>
        <dbReference type="SAM" id="Phobius"/>
    </source>
</evidence>
<evidence type="ECO:0000259" key="8">
    <source>
        <dbReference type="PROSITE" id="PS50893"/>
    </source>
</evidence>
<feature type="domain" description="ABC transmembrane type-1" evidence="9">
    <location>
        <begin position="28"/>
        <end position="286"/>
    </location>
</feature>
<feature type="domain" description="ABC transporter" evidence="8">
    <location>
        <begin position="340"/>
        <end position="588"/>
    </location>
</feature>
<feature type="transmembrane region" description="Helical" evidence="7">
    <location>
        <begin position="58"/>
        <end position="78"/>
    </location>
</feature>
<dbReference type="InterPro" id="IPR039421">
    <property type="entry name" value="Type_1_exporter"/>
</dbReference>
<comment type="caution">
    <text evidence="10">The sequence shown here is derived from an EMBL/GenBank/DDBJ whole genome shotgun (WGS) entry which is preliminary data.</text>
</comment>
<feature type="transmembrane region" description="Helical" evidence="7">
    <location>
        <begin position="139"/>
        <end position="156"/>
    </location>
</feature>
<sequence length="592" mass="67556">MLKHGYYLKFAQRFFALKVTKKSYITHLIISATLRTFSFLLIPLTASEVIKGLEDQNYQYTFFAIGLFAASAILYIICHRYNYWAYYINANSIHNVLQQKILDKIIEFDVCFSAGVSKSTLISTAFRDVDRARQAPDQLCDAVVLVFGILISTIILCVVDLRIGLIVLSLLILSFIDFMHHTKKRDKFMSTMLDYSDELSGLYSQMIDGYKEVQTLNLEENLSEYQKKFKFIWNKQYRAQRFHRDFAASVTPLLVGIGRILIYLISAGLILNGEYDIAVLVLVIGYYEDIIDKYDEICDNIDNISRSYVAIDRLYRLLHYKTPQAIEFGEDKTDKIKGTVELRKVSFDYKEAPKTSPDGTVLAPLVQKHSGLKDVSLTAEPGKLTAIVGKSGSGKSTIFRLLLRFYKLENGEILLDEKSIYDYTEDVYANNVSLMSQKPFIFDMTIRENLSLIDSNHEHQIAACKKAGIHDDIMKLPKGYNTVLERDGNNLSTGQKQLLSLARILLSKSEVLLFDEVTSSLDSSTTDKVMTLLKKIKKNHTVIMITHKPELMRVADQIIVIDKGKIVGKGKHRELMQGNKVYQSLQKIYQEQ</sequence>
<dbReference type="GO" id="GO:0005524">
    <property type="term" value="F:ATP binding"/>
    <property type="evidence" value="ECO:0007669"/>
    <property type="project" value="UniProtKB-KW"/>
</dbReference>
<dbReference type="PANTHER" id="PTHR43394">
    <property type="entry name" value="ATP-DEPENDENT PERMEASE MDL1, MITOCHONDRIAL"/>
    <property type="match status" value="1"/>
</dbReference>
<feature type="transmembrane region" description="Helical" evidence="7">
    <location>
        <begin position="24"/>
        <end position="46"/>
    </location>
</feature>
<dbReference type="SUPFAM" id="SSF90123">
    <property type="entry name" value="ABC transporter transmembrane region"/>
    <property type="match status" value="1"/>
</dbReference>
<comment type="subcellular location">
    <subcellularLocation>
        <location evidence="1">Cell membrane</location>
        <topology evidence="1">Multi-pass membrane protein</topology>
    </subcellularLocation>
</comment>
<keyword evidence="5 7" id="KW-1133">Transmembrane helix</keyword>
<evidence type="ECO:0000256" key="3">
    <source>
        <dbReference type="ARBA" id="ARBA00022741"/>
    </source>
</evidence>
<keyword evidence="10" id="KW-0378">Hydrolase</keyword>
<reference evidence="10 11" key="1">
    <citation type="journal article" date="2018" name="bioRxiv">
        <title>Evidence of independent acquisition and adaption of ultra-small bacteria to human hosts across the highly diverse yet reduced genomes of the phylum Saccharibacteria.</title>
        <authorList>
            <person name="McLean J.S."/>
            <person name="Bor B."/>
            <person name="To T.T."/>
            <person name="Liu Q."/>
            <person name="Kearns K.A."/>
            <person name="Solden L.M."/>
            <person name="Wrighton K.C."/>
            <person name="He X."/>
            <person name="Shi W."/>
        </authorList>
    </citation>
    <scope>NUCLEOTIDE SEQUENCE [LARGE SCALE GENOMIC DNA]</scope>
    <source>
        <strain evidence="10 11">TM7_G3_2_Rum_HOT_351B</strain>
    </source>
</reference>
<keyword evidence="6 7" id="KW-0472">Membrane</keyword>
<name>A0ABY0FLJ5_9BACT</name>
<dbReference type="SUPFAM" id="SSF52540">
    <property type="entry name" value="P-loop containing nucleoside triphosphate hydrolases"/>
    <property type="match status" value="1"/>
</dbReference>
<evidence type="ECO:0000256" key="4">
    <source>
        <dbReference type="ARBA" id="ARBA00022840"/>
    </source>
</evidence>
<organism evidence="10 11">
    <name type="scientific">Candidatus Nanosyncoccus alces</name>
    <dbReference type="NCBI Taxonomy" id="2171997"/>
    <lineage>
        <taxon>Bacteria</taxon>
        <taxon>Candidatus Saccharimonadota</taxon>
        <taxon>Candidatus Nanosyncoccalia</taxon>
        <taxon>Candidatus Nanosyncoccales</taxon>
        <taxon>Candidatus Nanosyncoccaceae</taxon>
        <taxon>Candidatus Nanosyncoccus</taxon>
    </lineage>
</organism>
<dbReference type="InterPro" id="IPR003593">
    <property type="entry name" value="AAA+_ATPase"/>
</dbReference>
<protein>
    <submittedName>
        <fullName evidence="10">Multidrug export ATP-binding/permease protein</fullName>
        <ecNumber evidence="10">3.6.3.-</ecNumber>
    </submittedName>
</protein>
<dbReference type="Proteomes" id="UP001191019">
    <property type="component" value="Unassembled WGS sequence"/>
</dbReference>
<evidence type="ECO:0000256" key="2">
    <source>
        <dbReference type="ARBA" id="ARBA00022692"/>
    </source>
</evidence>
<evidence type="ECO:0000256" key="5">
    <source>
        <dbReference type="ARBA" id="ARBA00022989"/>
    </source>
</evidence>
<keyword evidence="3" id="KW-0547">Nucleotide-binding</keyword>
<keyword evidence="4 10" id="KW-0067">ATP-binding</keyword>
<keyword evidence="11" id="KW-1185">Reference proteome</keyword>
<dbReference type="Pfam" id="PF00664">
    <property type="entry name" value="ABC_membrane"/>
    <property type="match status" value="1"/>
</dbReference>
<evidence type="ECO:0000256" key="1">
    <source>
        <dbReference type="ARBA" id="ARBA00004651"/>
    </source>
</evidence>
<reference evidence="10 11" key="2">
    <citation type="journal article" date="2020" name="Cell Rep.">
        <title>Acquisition and Adaptation of Ultra-small Parasitic Reduced Genome Bacteria to Mammalian Hosts.</title>
        <authorList>
            <person name="McLean J.S."/>
            <person name="Bor B."/>
            <person name="Kerns K.A."/>
            <person name="Liu Q."/>
            <person name="To T.T."/>
            <person name="Solden L."/>
            <person name="Hendrickson E.L."/>
            <person name="Wrighton K."/>
            <person name="Shi W."/>
            <person name="He X."/>
        </authorList>
    </citation>
    <scope>NUCLEOTIDE SEQUENCE [LARGE SCALE GENOMIC DNA]</scope>
    <source>
        <strain evidence="10 11">TM7_G3_2_Rum_HOT_351B</strain>
    </source>
</reference>
<evidence type="ECO:0000313" key="10">
    <source>
        <dbReference type="EMBL" id="RYC74680.1"/>
    </source>
</evidence>
<dbReference type="Gene3D" id="1.20.1560.10">
    <property type="entry name" value="ABC transporter type 1, transmembrane domain"/>
    <property type="match status" value="1"/>
</dbReference>
<dbReference type="InterPro" id="IPR027417">
    <property type="entry name" value="P-loop_NTPase"/>
</dbReference>
<dbReference type="Pfam" id="PF00005">
    <property type="entry name" value="ABC_tran"/>
    <property type="match status" value="1"/>
</dbReference>
<keyword evidence="2 7" id="KW-0812">Transmembrane</keyword>
<feature type="transmembrane region" description="Helical" evidence="7">
    <location>
        <begin position="162"/>
        <end position="179"/>
    </location>
</feature>
<dbReference type="PROSITE" id="PS50893">
    <property type="entry name" value="ABC_TRANSPORTER_2"/>
    <property type="match status" value="1"/>
</dbReference>
<feature type="transmembrane region" description="Helical" evidence="7">
    <location>
        <begin position="246"/>
        <end position="271"/>
    </location>
</feature>
<dbReference type="Gene3D" id="3.40.50.300">
    <property type="entry name" value="P-loop containing nucleotide triphosphate hydrolases"/>
    <property type="match status" value="1"/>
</dbReference>
<proteinExistence type="predicted"/>